<dbReference type="STRING" id="76859.RN98_07660"/>
<proteinExistence type="predicted"/>
<keyword evidence="2" id="KW-0489">Methyltransferase</keyword>
<reference evidence="2 3" key="1">
    <citation type="submission" date="2011-05" db="EMBL/GenBank/DDBJ databases">
        <authorList>
            <person name="Muzny D."/>
            <person name="Qin X."/>
            <person name="Deng J."/>
            <person name="Jiang H."/>
            <person name="Liu Y."/>
            <person name="Qu J."/>
            <person name="Song X.-Z."/>
            <person name="Zhang L."/>
            <person name="Thornton R."/>
            <person name="Coyle M."/>
            <person name="Francisco L."/>
            <person name="Jackson L."/>
            <person name="Javaid M."/>
            <person name="Korchina V."/>
            <person name="Kovar C."/>
            <person name="Mata R."/>
            <person name="Mathew T."/>
            <person name="Ngo R."/>
            <person name="Nguyen L."/>
            <person name="Nguyen N."/>
            <person name="Okwuonu G."/>
            <person name="Ongeri F."/>
            <person name="Pham C."/>
            <person name="Simmons D."/>
            <person name="Wilczek-Boney K."/>
            <person name="Hale W."/>
            <person name="Jakkamsetti A."/>
            <person name="Pham P."/>
            <person name="Ruth R."/>
            <person name="San Lucas F."/>
            <person name="Warren J."/>
            <person name="Zhang J."/>
            <person name="Zhao Z."/>
            <person name="Zhou C."/>
            <person name="Zhu D."/>
            <person name="Lee S."/>
            <person name="Bess C."/>
            <person name="Blankenburg K."/>
            <person name="Forbes L."/>
            <person name="Fu Q."/>
            <person name="Gubbala S."/>
            <person name="Hirani K."/>
            <person name="Jayaseelan J.C."/>
            <person name="Lara F."/>
            <person name="Munidasa M."/>
            <person name="Palculict T."/>
            <person name="Patil S."/>
            <person name="Pu L.-L."/>
            <person name="Saada N."/>
            <person name="Tang L."/>
            <person name="Weissenberger G."/>
            <person name="Zhu Y."/>
            <person name="Hemphill L."/>
            <person name="Shang Y."/>
            <person name="Youmans B."/>
            <person name="Ayvaz T."/>
            <person name="Ross M."/>
            <person name="Santibanez J."/>
            <person name="Aqrawi P."/>
            <person name="Gross S."/>
            <person name="Joshi V."/>
            <person name="Fowler G."/>
            <person name="Nazareth L."/>
            <person name="Reid J."/>
            <person name="Worley K."/>
            <person name="Petrosino J."/>
            <person name="Highlander S."/>
            <person name="Gibbs R."/>
        </authorList>
    </citation>
    <scope>NUCLEOTIDE SEQUENCE [LARGE SCALE GENOMIC DNA]</scope>
    <source>
        <strain evidence="2 3">ATCC 51191</strain>
    </source>
</reference>
<dbReference type="AlphaFoldDB" id="F9ENJ6"/>
<evidence type="ECO:0000313" key="2">
    <source>
        <dbReference type="EMBL" id="EGQ79468.1"/>
    </source>
</evidence>
<dbReference type="GO" id="GO:0032259">
    <property type="term" value="P:methylation"/>
    <property type="evidence" value="ECO:0007669"/>
    <property type="project" value="UniProtKB-KW"/>
</dbReference>
<gene>
    <name evidence="2" type="ORF">HMPREF9094_1501</name>
</gene>
<dbReference type="InterPro" id="IPR053888">
    <property type="entry name" value="MRM3-like_sub_bind"/>
</dbReference>
<name>F9ENJ6_9FUSO</name>
<feature type="non-terminal residue" evidence="2">
    <location>
        <position position="96"/>
    </location>
</feature>
<dbReference type="EC" id="2.1.1.-" evidence="2"/>
<dbReference type="SUPFAM" id="SSF55315">
    <property type="entry name" value="L30e-like"/>
    <property type="match status" value="1"/>
</dbReference>
<comment type="caution">
    <text evidence="2">The sequence shown here is derived from an EMBL/GenBank/DDBJ whole genome shotgun (WGS) entry which is preliminary data.</text>
</comment>
<evidence type="ECO:0000313" key="3">
    <source>
        <dbReference type="Proteomes" id="UP000005392"/>
    </source>
</evidence>
<dbReference type="EMBL" id="AFQD01000250">
    <property type="protein sequence ID" value="EGQ79468.1"/>
    <property type="molecule type" value="Genomic_DNA"/>
</dbReference>
<dbReference type="GO" id="GO:0008168">
    <property type="term" value="F:methyltransferase activity"/>
    <property type="evidence" value="ECO:0007669"/>
    <property type="project" value="UniProtKB-KW"/>
</dbReference>
<protein>
    <submittedName>
        <fullName evidence="2">23S rRNA methyltransferase</fullName>
        <ecNumber evidence="2">2.1.1.-</ecNumber>
    </submittedName>
</protein>
<accession>F9ENJ6</accession>
<organism evidence="2 3">
    <name type="scientific">Fusobacterium animalis ATCC 51191</name>
    <dbReference type="NCBI Taxonomy" id="997347"/>
    <lineage>
        <taxon>Bacteria</taxon>
        <taxon>Fusobacteriati</taxon>
        <taxon>Fusobacteriota</taxon>
        <taxon>Fusobacteriia</taxon>
        <taxon>Fusobacteriales</taxon>
        <taxon>Fusobacteriaceae</taxon>
        <taxon>Fusobacterium</taxon>
    </lineage>
</organism>
<sequence>MEIIESKENKLIKSLKKLKQKKYRDSENKFLAEGYKFLDYNYSPEIIIIREDIYQSNFYFEKLNKFSYKKIVVTTKIFEELSSQENSQGVIILYNK</sequence>
<evidence type="ECO:0000259" key="1">
    <source>
        <dbReference type="Pfam" id="PF22435"/>
    </source>
</evidence>
<dbReference type="InterPro" id="IPR029064">
    <property type="entry name" value="Ribosomal_eL30-like_sf"/>
</dbReference>
<dbReference type="HOGENOM" id="CLU_161699_0_0_0"/>
<dbReference type="Gene3D" id="3.30.1330.30">
    <property type="match status" value="1"/>
</dbReference>
<keyword evidence="2" id="KW-0808">Transferase</keyword>
<dbReference type="Proteomes" id="UP000005392">
    <property type="component" value="Unassembled WGS sequence"/>
</dbReference>
<feature type="domain" description="MRM3-like substrate binding" evidence="1">
    <location>
        <begin position="9"/>
        <end position="91"/>
    </location>
</feature>
<keyword evidence="3" id="KW-1185">Reference proteome</keyword>
<dbReference type="Pfam" id="PF22435">
    <property type="entry name" value="MRM3-like_sub_bind"/>
    <property type="match status" value="1"/>
</dbReference>